<reference evidence="1 2" key="1">
    <citation type="submission" date="2017-04" db="EMBL/GenBank/DDBJ databases">
        <title>Isolation of lytic bacteriophages infecting Pseudomonas strains for biocontrol of fish and shrimp spoilage during chilled storage.</title>
        <authorList>
            <person name="Yang Z."/>
            <person name="Tao X."/>
            <person name="Gao L."/>
            <person name="Rao S."/>
        </authorList>
    </citation>
    <scope>NUCLEOTIDE SEQUENCE [LARGE SCALE GENOMIC DNA]</scope>
</reference>
<accession>A0A2U7N885</accession>
<dbReference type="Proteomes" id="UP000247773">
    <property type="component" value="Genome"/>
</dbReference>
<gene>
    <name evidence="1" type="ORF">PspYZU05_41</name>
</gene>
<organism evidence="1 2">
    <name type="scientific">Pseudomonas phage PspYZU05</name>
    <dbReference type="NCBI Taxonomy" id="1983556"/>
    <lineage>
        <taxon>Viruses</taxon>
        <taxon>Duplodnaviria</taxon>
        <taxon>Heunggongvirae</taxon>
        <taxon>Uroviricota</taxon>
        <taxon>Caudoviricetes</taxon>
        <taxon>Pantevenvirales</taxon>
        <taxon>Straboviridae</taxon>
        <taxon>Jiangsuvirus</taxon>
        <taxon>Jiangsuvirus pspyzu05</taxon>
    </lineage>
</organism>
<evidence type="ECO:0000313" key="2">
    <source>
        <dbReference type="Proteomes" id="UP000247773"/>
    </source>
</evidence>
<evidence type="ECO:0000313" key="1">
    <source>
        <dbReference type="EMBL" id="ASD51993.1"/>
    </source>
</evidence>
<sequence length="102" mass="11382">MEVIMKQQATLIRVNNGRDLSGAIMHYGKTMFSVDATNEALVDLIISNLSDWKSECTLCAEDSDHYEGGISVLYIVDSSDIEYFKADFKEAKKKAIADIKGR</sequence>
<keyword evidence="2" id="KW-1185">Reference proteome</keyword>
<name>A0A2U7N885_9CAUD</name>
<proteinExistence type="predicted"/>
<protein>
    <submittedName>
        <fullName evidence="1">Uncharacterized protein</fullName>
    </submittedName>
</protein>
<dbReference type="EMBL" id="KY971610">
    <property type="protein sequence ID" value="ASD51993.1"/>
    <property type="molecule type" value="Genomic_DNA"/>
</dbReference>